<dbReference type="EMBL" id="CAJHCQ010000003">
    <property type="protein sequence ID" value="CAD6522075.1"/>
    <property type="molecule type" value="Genomic_DNA"/>
</dbReference>
<protein>
    <submittedName>
        <fullName evidence="1">Uncharacterized protein</fullName>
    </submittedName>
</protein>
<keyword evidence="2" id="KW-1185">Reference proteome</keyword>
<gene>
    <name evidence="1" type="ORF">LMG27952_01428</name>
</gene>
<dbReference type="Proteomes" id="UP000656319">
    <property type="component" value="Unassembled WGS sequence"/>
</dbReference>
<proteinExistence type="predicted"/>
<name>A0ABN7HMM0_9BURK</name>
<reference evidence="1 2" key="1">
    <citation type="submission" date="2020-10" db="EMBL/GenBank/DDBJ databases">
        <authorList>
            <person name="Peeters C."/>
        </authorList>
    </citation>
    <scope>NUCLEOTIDE SEQUENCE [LARGE SCALE GENOMIC DNA]</scope>
    <source>
        <strain evidence="1 2">LMG 27952</strain>
    </source>
</reference>
<sequence length="179" mass="19322">MLAQHFHRHGALAGDHVGIVEGMHEGQAALFLQAHGVGVGVAVRLTGLHDLDGRAAVRAHRIDLHLRRGDRHADHRFHAQFRGRKRHTLRVIARGGGDHAALQLRGREVRHLVVGAAQLEGEHGLVVLALEEHGVAQARREVRGTLEFGLAGGVVDAGGEDCLQVIVVGGHARTRRARV</sequence>
<organism evidence="1 2">
    <name type="scientific">Paraburkholderia hiiakae</name>
    <dbReference type="NCBI Taxonomy" id="1081782"/>
    <lineage>
        <taxon>Bacteria</taxon>
        <taxon>Pseudomonadati</taxon>
        <taxon>Pseudomonadota</taxon>
        <taxon>Betaproteobacteria</taxon>
        <taxon>Burkholderiales</taxon>
        <taxon>Burkholderiaceae</taxon>
        <taxon>Paraburkholderia</taxon>
    </lineage>
</organism>
<accession>A0ABN7HMM0</accession>
<evidence type="ECO:0000313" key="1">
    <source>
        <dbReference type="EMBL" id="CAD6522075.1"/>
    </source>
</evidence>
<comment type="caution">
    <text evidence="1">The sequence shown here is derived from an EMBL/GenBank/DDBJ whole genome shotgun (WGS) entry which is preliminary data.</text>
</comment>
<evidence type="ECO:0000313" key="2">
    <source>
        <dbReference type="Proteomes" id="UP000656319"/>
    </source>
</evidence>